<dbReference type="SMART" id="SM00297">
    <property type="entry name" value="BROMO"/>
    <property type="match status" value="3"/>
</dbReference>
<feature type="region of interest" description="Disordered" evidence="11">
    <location>
        <begin position="1389"/>
        <end position="1597"/>
    </location>
</feature>
<sequence>MSSHGLTHRAFAVSHQRVVLDINLNGQINAYTELIIIPLSSELNTVHLHSSNCTIKSIYHTKNQNLDYILNEPPPIKIPDPHSVKQFPEAKRRLFERVNEKGTGELSISIDQTRLKKIEKSSELNYQHQINLKDKEIEFEPINICIEYHIGLNEIESNYGICWVEDENFPHVFNNPISPRSWVPCVDVLWERSTWELEIVVPKHINTRDFDLLPITVIGSGELIEKVIHPNQSNKIIFHYSQSIPTSVQHIGWAVGPFVVNDLTNHRNDLDLDENHQSIETHHVDENLLNQNSHEIKLYAFSLPNRSKELKYTTNFMSHALRFFTQEYGSYPFSSYKLVFVDMFSANKSLGTSFNSATLTIHPSDLLYKKELIDQVYETKNILVHSLISQWVGINIIPKSPSDTWLINGLSIYINGLYFKTLWGLNEYKFKIKKDILRCVKLDYNKPPICQPGLSEVIDQDILSFINLKSSLVLFILDRHLRRSGGGTSLGLSRVIPKIFLSAISGEMKESKLSTNNFLRICKKLNGTDLRYWSNQWIFSSGTPIFEVYLNFNKKKNCIELTLKQINQCKNYYESKSIESNSSSTSTNVSWEEKTNLKPLNNFEGQMSIRINEIDGIPYEHVLEIKENVKKFELPINTKYKRTKKLSKRYNNNNNNNNNENIEEINDERFTFKEWDQSKEERDKWNVIDWNEDEDLIGLGTCFDWIRLDVENEWICGFKWIEHKDFMLIEQLQRDKDVIGQLEAIEALKEFPSMVISSHLCKTVLTTDYFFRIRTEAIFGLVSCATKQCNYLGLFHLLKLFQTYFCFKPKQETKHFNEFRNIPKPNQFNDLIEYFIKKALVVAISRVRDHSSRSPIVCQQFFLDQLTYNDNSMNSYSDVHYLSTLITAMSDCFMYCSNLIQPDDGSELFVSYSNHNQLSIEGGGERLWAMVSELDRCLVMDRLVPSYRNLVTTAVMEAKLKLMLASLIPVDIKFFLGCTRPGNYPPIRILAFDCLLLLKAFQDKAIVRYMFKVMQEDQSLIVKRRLASGLVQILPILVLMEELAVEPKKSGFSIIDDHNEIIKTKIRFDHKNVTKALKSEVGRALILRECLVSVMLDPNVDLDVQTCLLKLSEVLFKASDETVPPKLALEIPTNTASTVELLTPTLPKIRIPAPSSAVEPQVDKVLSPRIVLKDRTQLSSSGEPDSIVPAEAPTAASITSPIKLVPSLVKKPKPAPKPKKFQASGMTIPDHKLCQSLLKKLASNPLGAPFRRPVDPIRQGAPDYFNIISNPMDFKTMSDKLEMGQYPDREAFRDDFNLVIQNCKTYNLADSPLVTRHAEPMKVMFDKQWERSEKTMNAVQAKGIGGTGTGWMKPTDPKPLLPSTNAPPLAPPPSFAAFAAGGSMIPAPVPLTPAPAPPPSIPDPPRPSALKITLKSRPPGPLSAPFALDSPTMPPPSSKPPLRIKFGSSSGPSPSTPSSRTPTGFSRASGPTFPAPPPPTFPISSTPTYPAPPPPSIASLSTPSIQPPPPPPSLHTISATLPLPKAPRPQPTFPAPPPPTLESLSVTQQLSRPIDSSSLPRTGENITLETPTPQISSKPPSLSNSQPSTSLTALPEPIIKKTSIVAKLSKPPNLGTLPPAPSSLPPHLVPSSSGASDSIATPPAHVPPVSSVSSSVSATKATTTPSIKIKVVKRSINPATPSATAEKLPMPSPHPLTPVSVPKPAKVSKASKASQAMAKAAVVASATAIASVEKVQSPSLNPVPPPIIQPIPPSTPVESKKSKSKKVASHHTPVQDVPSRSSPALSSSAIPSTSRGYTEGGTASPSNQLTSNTTELGGGSGLMTRQDPILPKKAKAILKMLIDHPTGVWFRLPVDPIKDGAPTYLEEIQNPMDLSTMLKKIDLNEYKYQNELYEDFNLIVSNCLKFNGKESEIYKTVLILESIWLKEWEKSLKLSIKEKKSLMNLLTKLNQVPGAEIFGVPVDPVLLQIPNYYEIIGGKEKARDLGTIKKKLNLDVYKNIEEFERDIKQMLLNCFLFNPPFTPVEQIGRDLEKVFDNLMSRIKKDSGLPINNHQHQHHHHYNNNNIEIPSSSSSSSFSNNNNNNLLNSGNVVVNKRKGIENSGGGGSSGSNSISKKTKLR</sequence>
<evidence type="ECO:0000256" key="5">
    <source>
        <dbReference type="ARBA" id="ARBA00023117"/>
    </source>
</evidence>
<dbReference type="GO" id="GO:0005669">
    <property type="term" value="C:transcription factor TFIID complex"/>
    <property type="evidence" value="ECO:0007669"/>
    <property type="project" value="InterPro"/>
</dbReference>
<dbReference type="SUPFAM" id="SSF63737">
    <property type="entry name" value="Leukotriene A4 hydrolase N-terminal domain"/>
    <property type="match status" value="1"/>
</dbReference>
<feature type="compositionally biased region" description="Low complexity" evidence="11">
    <location>
        <begin position="1778"/>
        <end position="1795"/>
    </location>
</feature>
<feature type="region of interest" description="Disordered" evidence="11">
    <location>
        <begin position="1736"/>
        <end position="1826"/>
    </location>
</feature>
<evidence type="ECO:0000256" key="8">
    <source>
        <dbReference type="ARBA" id="ARBA00025346"/>
    </source>
</evidence>
<feature type="compositionally biased region" description="Polar residues" evidence="11">
    <location>
        <begin position="1542"/>
        <end position="1592"/>
    </location>
</feature>
<keyword evidence="7" id="KW-0539">Nucleus</keyword>
<dbReference type="Pfam" id="PF25577">
    <property type="entry name" value="TPR_TAF2_C"/>
    <property type="match status" value="1"/>
</dbReference>
<keyword evidence="5 10" id="KW-0103">Bromodomain</keyword>
<feature type="domain" description="Bromo" evidence="12">
    <location>
        <begin position="1842"/>
        <end position="1914"/>
    </location>
</feature>
<feature type="compositionally biased region" description="Low complexity" evidence="11">
    <location>
        <begin position="1446"/>
        <end position="1467"/>
    </location>
</feature>
<dbReference type="GO" id="GO:0006367">
    <property type="term" value="P:transcription initiation at RNA polymerase II promoter"/>
    <property type="evidence" value="ECO:0007669"/>
    <property type="project" value="TreeGrafter"/>
</dbReference>
<dbReference type="InterPro" id="IPR057345">
    <property type="entry name" value="Ig-like_TAF2"/>
</dbReference>
<dbReference type="CDD" id="cd09839">
    <property type="entry name" value="M1_like_TAF2"/>
    <property type="match status" value="1"/>
</dbReference>
<dbReference type="PRINTS" id="PR00503">
    <property type="entry name" value="BROMODOMAIN"/>
</dbReference>
<proteinExistence type="inferred from homology"/>
<dbReference type="SUPFAM" id="SSF47370">
    <property type="entry name" value="Bromodomain"/>
    <property type="match status" value="3"/>
</dbReference>
<comment type="subcellular location">
    <subcellularLocation>
        <location evidence="1">Nucleus</location>
    </subcellularLocation>
</comment>
<organism evidence="13 14">
    <name type="scientific">Cronartium quercuum f. sp. fusiforme G11</name>
    <dbReference type="NCBI Taxonomy" id="708437"/>
    <lineage>
        <taxon>Eukaryota</taxon>
        <taxon>Fungi</taxon>
        <taxon>Dikarya</taxon>
        <taxon>Basidiomycota</taxon>
        <taxon>Pucciniomycotina</taxon>
        <taxon>Pucciniomycetes</taxon>
        <taxon>Pucciniales</taxon>
        <taxon>Coleosporiaceae</taxon>
        <taxon>Cronartium</taxon>
    </lineage>
</organism>
<feature type="compositionally biased region" description="Polar residues" evidence="11">
    <location>
        <begin position="1801"/>
        <end position="1815"/>
    </location>
</feature>
<dbReference type="OrthoDB" id="308861at2759"/>
<comment type="function">
    <text evidence="8">Functions as a component of the DNA-binding general transcription factor complex TFIID. Binding of TFIID to a promoter (with or without TATA element) is the initial step in pre-initiation complex (PIC) formation. TFIID plays a key role in the regulation of gene expression by RNA polymerase II through different activities such as transcription activator interaction, core promoter recognition and selectivity, TFIIA and TFIIB interaction, chromatin modification (histone acetylation by TAF1), facilitation of DNA opening and initiation of transcription.</text>
</comment>
<evidence type="ECO:0000256" key="3">
    <source>
        <dbReference type="ARBA" id="ARBA00017363"/>
    </source>
</evidence>
<dbReference type="SUPFAM" id="SSF55486">
    <property type="entry name" value="Metalloproteases ('zincins'), catalytic domain"/>
    <property type="match status" value="1"/>
</dbReference>
<dbReference type="PROSITE" id="PS00633">
    <property type="entry name" value="BROMODOMAIN_1"/>
    <property type="match status" value="2"/>
</dbReference>
<dbReference type="Pfam" id="PF00439">
    <property type="entry name" value="Bromodomain"/>
    <property type="match status" value="3"/>
</dbReference>
<feature type="region of interest" description="Disordered" evidence="11">
    <location>
        <begin position="1677"/>
        <end position="1710"/>
    </location>
</feature>
<evidence type="ECO:0000256" key="1">
    <source>
        <dbReference type="ARBA" id="ARBA00004123"/>
    </source>
</evidence>
<dbReference type="PROSITE" id="PS50014">
    <property type="entry name" value="BROMODOMAIN_2"/>
    <property type="match status" value="3"/>
</dbReference>
<dbReference type="InterPro" id="IPR018359">
    <property type="entry name" value="Bromodomain_CS"/>
</dbReference>
<evidence type="ECO:0000256" key="4">
    <source>
        <dbReference type="ARBA" id="ARBA00023015"/>
    </source>
</evidence>
<dbReference type="EMBL" id="MU167243">
    <property type="protein sequence ID" value="KAG0147815.1"/>
    <property type="molecule type" value="Genomic_DNA"/>
</dbReference>
<evidence type="ECO:0000256" key="7">
    <source>
        <dbReference type="ARBA" id="ARBA00023242"/>
    </source>
</evidence>
<dbReference type="FunFam" id="1.10.390.10:FF:000011">
    <property type="entry name" value="Transcription initiation factor TFIID subunit"/>
    <property type="match status" value="1"/>
</dbReference>
<feature type="domain" description="Bromo" evidence="12">
    <location>
        <begin position="1242"/>
        <end position="1314"/>
    </location>
</feature>
<evidence type="ECO:0000256" key="6">
    <source>
        <dbReference type="ARBA" id="ARBA00023163"/>
    </source>
</evidence>
<keyword evidence="6" id="KW-0804">Transcription</keyword>
<evidence type="ECO:0000256" key="10">
    <source>
        <dbReference type="PROSITE-ProRule" id="PRU00035"/>
    </source>
</evidence>
<evidence type="ECO:0000256" key="9">
    <source>
        <dbReference type="ARBA" id="ARBA00076306"/>
    </source>
</evidence>
<feature type="compositionally biased region" description="Low complexity" evidence="11">
    <location>
        <begin position="1698"/>
        <end position="1710"/>
    </location>
</feature>
<dbReference type="InterPro" id="IPR027268">
    <property type="entry name" value="Peptidase_M4/M1_CTD_sf"/>
</dbReference>
<comment type="caution">
    <text evidence="13">The sequence shown here is derived from an EMBL/GenBank/DDBJ whole genome shotgun (WGS) entry which is preliminary data.</text>
</comment>
<accession>A0A9P6NQQ5</accession>
<dbReference type="GO" id="GO:0016251">
    <property type="term" value="F:RNA polymerase II general transcription initiation factor activity"/>
    <property type="evidence" value="ECO:0007669"/>
    <property type="project" value="TreeGrafter"/>
</dbReference>
<dbReference type="InterPro" id="IPR001487">
    <property type="entry name" value="Bromodomain"/>
</dbReference>
<feature type="region of interest" description="Disordered" evidence="11">
    <location>
        <begin position="1609"/>
        <end position="1662"/>
    </location>
</feature>
<dbReference type="Gene3D" id="1.10.390.10">
    <property type="entry name" value="Neutral Protease Domain 2"/>
    <property type="match status" value="1"/>
</dbReference>
<feature type="region of interest" description="Disordered" evidence="11">
    <location>
        <begin position="2046"/>
        <end position="2120"/>
    </location>
</feature>
<feature type="compositionally biased region" description="Low complexity" evidence="11">
    <location>
        <begin position="1640"/>
        <end position="1662"/>
    </location>
</feature>
<dbReference type="Pfam" id="PF25316">
    <property type="entry name" value="TAF2_3rd"/>
    <property type="match status" value="1"/>
</dbReference>
<keyword evidence="4" id="KW-0805">Transcription regulation</keyword>
<feature type="compositionally biased region" description="Low complexity" evidence="11">
    <location>
        <begin position="2062"/>
        <end position="2093"/>
    </location>
</feature>
<feature type="compositionally biased region" description="Pro residues" evidence="11">
    <location>
        <begin position="1618"/>
        <end position="1628"/>
    </location>
</feature>
<feature type="domain" description="Bromo" evidence="12">
    <location>
        <begin position="1950"/>
        <end position="2025"/>
    </location>
</feature>
<keyword evidence="14" id="KW-1185">Reference proteome</keyword>
<evidence type="ECO:0000313" key="14">
    <source>
        <dbReference type="Proteomes" id="UP000886653"/>
    </source>
</evidence>
<gene>
    <name evidence="13" type="ORF">CROQUDRAFT_655590</name>
</gene>
<feature type="region of interest" description="Disordered" evidence="11">
    <location>
        <begin position="1342"/>
        <end position="1374"/>
    </location>
</feature>
<name>A0A9P6NQQ5_9BASI</name>
<dbReference type="Proteomes" id="UP000886653">
    <property type="component" value="Unassembled WGS sequence"/>
</dbReference>
<feature type="compositionally biased region" description="Pro residues" evidence="11">
    <location>
        <begin position="1741"/>
        <end position="1755"/>
    </location>
</feature>
<dbReference type="GO" id="GO:0003682">
    <property type="term" value="F:chromatin binding"/>
    <property type="evidence" value="ECO:0007669"/>
    <property type="project" value="TreeGrafter"/>
</dbReference>
<evidence type="ECO:0000256" key="2">
    <source>
        <dbReference type="ARBA" id="ARBA00010937"/>
    </source>
</evidence>
<dbReference type="GO" id="GO:0006325">
    <property type="term" value="P:chromatin organization"/>
    <property type="evidence" value="ECO:0007669"/>
    <property type="project" value="UniProtKB-ARBA"/>
</dbReference>
<dbReference type="PANTHER" id="PTHR15137:SF9">
    <property type="entry name" value="TRANSCRIPTION INITIATION FACTOR TFIID SUBUNIT 2"/>
    <property type="match status" value="1"/>
</dbReference>
<dbReference type="PANTHER" id="PTHR15137">
    <property type="entry name" value="TRANSCRIPTION INITIATION FACTOR TFIID"/>
    <property type="match status" value="1"/>
</dbReference>
<dbReference type="InterPro" id="IPR057991">
    <property type="entry name" value="TPR_TAF2_C"/>
</dbReference>
<evidence type="ECO:0000259" key="12">
    <source>
        <dbReference type="PROSITE" id="PS50014"/>
    </source>
</evidence>
<dbReference type="InterPro" id="IPR037813">
    <property type="entry name" value="TAF2"/>
</dbReference>
<reference evidence="13" key="1">
    <citation type="submission" date="2013-11" db="EMBL/GenBank/DDBJ databases">
        <title>Genome sequence of the fusiform rust pathogen reveals effectors for host alternation and coevolution with pine.</title>
        <authorList>
            <consortium name="DOE Joint Genome Institute"/>
            <person name="Smith K."/>
            <person name="Pendleton A."/>
            <person name="Kubisiak T."/>
            <person name="Anderson C."/>
            <person name="Salamov A."/>
            <person name="Aerts A."/>
            <person name="Riley R."/>
            <person name="Clum A."/>
            <person name="Lindquist E."/>
            <person name="Ence D."/>
            <person name="Campbell M."/>
            <person name="Kronenberg Z."/>
            <person name="Feau N."/>
            <person name="Dhillon B."/>
            <person name="Hamelin R."/>
            <person name="Burleigh J."/>
            <person name="Smith J."/>
            <person name="Yandell M."/>
            <person name="Nelson C."/>
            <person name="Grigoriev I."/>
            <person name="Davis J."/>
        </authorList>
    </citation>
    <scope>NUCLEOTIDE SEQUENCE</scope>
    <source>
        <strain evidence="13">G11</strain>
    </source>
</reference>
<feature type="compositionally biased region" description="Pro residues" evidence="11">
    <location>
        <begin position="1389"/>
        <end position="1407"/>
    </location>
</feature>
<dbReference type="InterPro" id="IPR042097">
    <property type="entry name" value="Aminopeptidase_N-like_N_sf"/>
</dbReference>
<dbReference type="GO" id="GO:0000976">
    <property type="term" value="F:transcription cis-regulatory region binding"/>
    <property type="evidence" value="ECO:0007669"/>
    <property type="project" value="TreeGrafter"/>
</dbReference>
<comment type="similarity">
    <text evidence="2">Belongs to the TAF2 family.</text>
</comment>
<feature type="compositionally biased region" description="Pro residues" evidence="11">
    <location>
        <begin position="1524"/>
        <end position="1540"/>
    </location>
</feature>
<dbReference type="InterPro" id="IPR036427">
    <property type="entry name" value="Bromodomain-like_sf"/>
</dbReference>
<dbReference type="Gene3D" id="1.20.920.10">
    <property type="entry name" value="Bromodomain-like"/>
    <property type="match status" value="3"/>
</dbReference>
<dbReference type="Gene3D" id="2.60.40.1730">
    <property type="entry name" value="tricorn interacting facor f3 domain"/>
    <property type="match status" value="1"/>
</dbReference>
<evidence type="ECO:0000313" key="13">
    <source>
        <dbReference type="EMBL" id="KAG0147815.1"/>
    </source>
</evidence>
<evidence type="ECO:0000256" key="11">
    <source>
        <dbReference type="SAM" id="MobiDB-lite"/>
    </source>
</evidence>
<protein>
    <recommendedName>
        <fullName evidence="3">Transcription initiation factor TFIID subunit 2</fullName>
    </recommendedName>
    <alternativeName>
        <fullName evidence="9">TBP-associated factor 2</fullName>
    </alternativeName>
</protein>